<feature type="domain" description="Ferritin-like diiron" evidence="5">
    <location>
        <begin position="1"/>
        <end position="145"/>
    </location>
</feature>
<evidence type="ECO:0000256" key="2">
    <source>
        <dbReference type="ARBA" id="ARBA00022723"/>
    </source>
</evidence>
<evidence type="ECO:0000313" key="7">
    <source>
        <dbReference type="Proteomes" id="UP000198535"/>
    </source>
</evidence>
<dbReference type="GO" id="GO:0006879">
    <property type="term" value="P:intracellular iron ion homeostasis"/>
    <property type="evidence" value="ECO:0007669"/>
    <property type="project" value="UniProtKB-KW"/>
</dbReference>
<evidence type="ECO:0000256" key="3">
    <source>
        <dbReference type="ARBA" id="ARBA00023002"/>
    </source>
</evidence>
<keyword evidence="1" id="KW-0409">Iron storage</keyword>
<dbReference type="CDD" id="cd01055">
    <property type="entry name" value="Nonheme_Ferritin"/>
    <property type="match status" value="1"/>
</dbReference>
<gene>
    <name evidence="6" type="ORF">SAMN04488696_0178</name>
</gene>
<dbReference type="InterPro" id="IPR008331">
    <property type="entry name" value="Ferritin_DPS_dom"/>
</dbReference>
<dbReference type="Gene3D" id="1.20.1260.10">
    <property type="match status" value="1"/>
</dbReference>
<dbReference type="Proteomes" id="UP000198535">
    <property type="component" value="Unassembled WGS sequence"/>
</dbReference>
<dbReference type="InterPro" id="IPR001519">
    <property type="entry name" value="Ferritin"/>
</dbReference>
<dbReference type="EMBL" id="FOUJ01000001">
    <property type="protein sequence ID" value="SFM17203.1"/>
    <property type="molecule type" value="Genomic_DNA"/>
</dbReference>
<reference evidence="7" key="1">
    <citation type="submission" date="2016-10" db="EMBL/GenBank/DDBJ databases">
        <authorList>
            <person name="Varghese N."/>
            <person name="Submissions S."/>
        </authorList>
    </citation>
    <scope>NUCLEOTIDE SEQUENCE [LARGE SCALE GENOMIC DNA]</scope>
    <source>
        <strain evidence="7">Mob M</strain>
    </source>
</reference>
<dbReference type="SUPFAM" id="SSF47240">
    <property type="entry name" value="Ferritin-like"/>
    <property type="match status" value="1"/>
</dbReference>
<keyword evidence="3" id="KW-0560">Oxidoreductase</keyword>
<dbReference type="STRING" id="487685.SAMN04488696_0178"/>
<dbReference type="InterPro" id="IPR012347">
    <property type="entry name" value="Ferritin-like"/>
</dbReference>
<name>A0A1I4NPY8_9EURY</name>
<dbReference type="AlphaFoldDB" id="A0A1I4NPY8"/>
<organism evidence="6 7">
    <name type="scientific">Methanolobus profundi</name>
    <dbReference type="NCBI Taxonomy" id="487685"/>
    <lineage>
        <taxon>Archaea</taxon>
        <taxon>Methanobacteriati</taxon>
        <taxon>Methanobacteriota</taxon>
        <taxon>Stenosarchaea group</taxon>
        <taxon>Methanomicrobia</taxon>
        <taxon>Methanosarcinales</taxon>
        <taxon>Methanosarcinaceae</taxon>
        <taxon>Methanolobus</taxon>
    </lineage>
</organism>
<dbReference type="InterPro" id="IPR009040">
    <property type="entry name" value="Ferritin-like_diiron"/>
</dbReference>
<keyword evidence="7" id="KW-1185">Reference proteome</keyword>
<evidence type="ECO:0000256" key="1">
    <source>
        <dbReference type="ARBA" id="ARBA00022434"/>
    </source>
</evidence>
<dbReference type="InterPro" id="IPR009078">
    <property type="entry name" value="Ferritin-like_SF"/>
</dbReference>
<dbReference type="PANTHER" id="PTHR11431:SF127">
    <property type="entry name" value="BACTERIAL NON-HEME FERRITIN"/>
    <property type="match status" value="1"/>
</dbReference>
<dbReference type="GO" id="GO:0008198">
    <property type="term" value="F:ferrous iron binding"/>
    <property type="evidence" value="ECO:0007669"/>
    <property type="project" value="TreeGrafter"/>
</dbReference>
<keyword evidence="4" id="KW-0408">Iron</keyword>
<evidence type="ECO:0000256" key="4">
    <source>
        <dbReference type="ARBA" id="ARBA00023004"/>
    </source>
</evidence>
<dbReference type="InterPro" id="IPR041719">
    <property type="entry name" value="Ferritin_prok"/>
</dbReference>
<dbReference type="GO" id="GO:0004322">
    <property type="term" value="F:ferroxidase activity"/>
    <property type="evidence" value="ECO:0007669"/>
    <property type="project" value="TreeGrafter"/>
</dbReference>
<protein>
    <submittedName>
        <fullName evidence="6">Ferritin</fullName>
    </submittedName>
</protein>
<dbReference type="GO" id="GO:0042802">
    <property type="term" value="F:identical protein binding"/>
    <property type="evidence" value="ECO:0007669"/>
    <property type="project" value="UniProtKB-ARBA"/>
</dbReference>
<evidence type="ECO:0000313" key="6">
    <source>
        <dbReference type="EMBL" id="SFM17203.1"/>
    </source>
</evidence>
<dbReference type="GO" id="GO:0006826">
    <property type="term" value="P:iron ion transport"/>
    <property type="evidence" value="ECO:0007669"/>
    <property type="project" value="InterPro"/>
</dbReference>
<evidence type="ECO:0000259" key="5">
    <source>
        <dbReference type="PROSITE" id="PS50905"/>
    </source>
</evidence>
<sequence length="170" mass="19637">MISEKMTEALNGQINKEMYSAYLYMDMSAHCTYVGLNGFANWFMVQYNEEMSHAMKIYDYVNDQGGKVILHAIEKPPENFGTPLDMFEATLKHEQFITKSIHELVSLANEEKDYATQIFLQWFVTEQIEEEANDNEMIAKLKLVGEDGNGLFMLDKELEARTFNPPAKKE</sequence>
<dbReference type="PROSITE" id="PS50905">
    <property type="entry name" value="FERRITIN_LIKE"/>
    <property type="match status" value="1"/>
</dbReference>
<proteinExistence type="predicted"/>
<accession>A0A1I4NPY8</accession>
<dbReference type="OrthoDB" id="4859at2157"/>
<keyword evidence="2" id="KW-0479">Metal-binding</keyword>
<dbReference type="Pfam" id="PF00210">
    <property type="entry name" value="Ferritin"/>
    <property type="match status" value="1"/>
</dbReference>
<dbReference type="GO" id="GO:0008199">
    <property type="term" value="F:ferric iron binding"/>
    <property type="evidence" value="ECO:0007669"/>
    <property type="project" value="InterPro"/>
</dbReference>
<dbReference type="GO" id="GO:0005829">
    <property type="term" value="C:cytosol"/>
    <property type="evidence" value="ECO:0007669"/>
    <property type="project" value="TreeGrafter"/>
</dbReference>
<dbReference type="PANTHER" id="PTHR11431">
    <property type="entry name" value="FERRITIN"/>
    <property type="match status" value="1"/>
</dbReference>
<dbReference type="FunFam" id="1.20.1260.10:FF:000001">
    <property type="entry name" value="Non-heme ferritin"/>
    <property type="match status" value="1"/>
</dbReference>
<dbReference type="RefSeq" id="WP_091931880.1">
    <property type="nucleotide sequence ID" value="NZ_FOUJ01000001.1"/>
</dbReference>